<keyword evidence="3" id="KW-1185">Reference proteome</keyword>
<keyword evidence="1" id="KW-0732">Signal</keyword>
<feature type="chain" id="PRO_5032517133" description="Outer membrane receptor protein involved in Fe transport" evidence="1">
    <location>
        <begin position="22"/>
        <end position="655"/>
    </location>
</feature>
<proteinExistence type="predicted"/>
<sequence length="655" mass="75636">MKSVQMTMLGTLFLFSGSVFAITESMESKHQAQRFLASHFIQFNAQHALDMITQTPGFVLQEGSTQRGLANAAGNVLINGIALQSKSQSLSDMLEKLSIDQVEFIDFYQANHPFSSASQYSQVINIKVNNSSNSVDVQSSLALRDSKRSLTEFNAQIHTPWLDWQHQLSIKAQNSRYESNFLANEYAQQAILLEQQTEDFIEQLGEFQLSTQSTMVTDTSNLRLTSQFWSERWQTDFIHAYFKPNSATPYENTHTVEWLDMDEYQLGVDWQTALHDTFELQLTGLATDNQQAKTISELNVQTEPFIQNKHHKEHAVKLSIQAKDWRFKPQLGLEFSYNQLRATTHSANQLVYNQVSETRYQPFGAIHWKISEAWQLYSKLNVEFATLNTHAHKPTEHHIKPLLRLSYNADNWDINWQFKQHVEQLDFALFVVNQDISFDRIQLGNNNIKPSRYSELSIQLNYSASEYFAINSKLFSQWQRDIHESMWLSSDNEGIANAGRARLNGLDALIDIKTDALLANSTLTFDYQYRQARYHDPLGGVRAVDELTPHTLSTEFRHRYESLSWGIEFVAKERETQYYVTEQSVERNSASTSIFFEMPLAHKTTLRIEANAIEKEKTQYLRQFYQPTRAGKLDGYQIANETTQSELRLTLRSQL</sequence>
<evidence type="ECO:0000313" key="3">
    <source>
        <dbReference type="Proteomes" id="UP000586305"/>
    </source>
</evidence>
<comment type="caution">
    <text evidence="2">The sequence shown here is derived from an EMBL/GenBank/DDBJ whole genome shotgun (WGS) entry which is preliminary data.</text>
</comment>
<evidence type="ECO:0008006" key="4">
    <source>
        <dbReference type="Google" id="ProtNLM"/>
    </source>
</evidence>
<evidence type="ECO:0000313" key="2">
    <source>
        <dbReference type="EMBL" id="NOU51300.1"/>
    </source>
</evidence>
<reference evidence="2 3" key="1">
    <citation type="submission" date="2020-04" db="EMBL/GenBank/DDBJ databases">
        <title>Pseudoalteromonas caenipelagi sp. nov., isolated from a tidal flat.</title>
        <authorList>
            <person name="Park S."/>
            <person name="Yoon J.-H."/>
        </authorList>
    </citation>
    <scope>NUCLEOTIDE SEQUENCE [LARGE SCALE GENOMIC DNA]</scope>
    <source>
        <strain evidence="2 3">JBTF-M23</strain>
    </source>
</reference>
<name>A0A849VES3_9GAMM</name>
<protein>
    <recommendedName>
        <fullName evidence="4">Outer membrane receptor protein involved in Fe transport</fullName>
    </recommendedName>
</protein>
<accession>A0A849VES3</accession>
<organism evidence="2 3">
    <name type="scientific">Pseudoalteromonas caenipelagi</name>
    <dbReference type="NCBI Taxonomy" id="2726988"/>
    <lineage>
        <taxon>Bacteria</taxon>
        <taxon>Pseudomonadati</taxon>
        <taxon>Pseudomonadota</taxon>
        <taxon>Gammaproteobacteria</taxon>
        <taxon>Alteromonadales</taxon>
        <taxon>Pseudoalteromonadaceae</taxon>
        <taxon>Pseudoalteromonas</taxon>
    </lineage>
</organism>
<dbReference type="EMBL" id="JABBPG010000004">
    <property type="protein sequence ID" value="NOU51300.1"/>
    <property type="molecule type" value="Genomic_DNA"/>
</dbReference>
<dbReference type="AlphaFoldDB" id="A0A849VES3"/>
<gene>
    <name evidence="2" type="ORF">HG263_12255</name>
</gene>
<feature type="signal peptide" evidence="1">
    <location>
        <begin position="1"/>
        <end position="21"/>
    </location>
</feature>
<dbReference type="SUPFAM" id="SSF56935">
    <property type="entry name" value="Porins"/>
    <property type="match status" value="1"/>
</dbReference>
<dbReference type="Proteomes" id="UP000586305">
    <property type="component" value="Unassembled WGS sequence"/>
</dbReference>
<dbReference type="RefSeq" id="WP_171626360.1">
    <property type="nucleotide sequence ID" value="NZ_JABBPG010000004.1"/>
</dbReference>
<evidence type="ECO:0000256" key="1">
    <source>
        <dbReference type="SAM" id="SignalP"/>
    </source>
</evidence>